<name>A0ABR4ET74_9PEZI</name>
<dbReference type="PANTHER" id="PTHR39596:SF2">
    <property type="entry name" value="HET DOMAIN PROTEIN (AFU_ORTHOLOGUE AFUA_1G17550)-RELATED"/>
    <property type="match status" value="1"/>
</dbReference>
<sequence>MNHIGIHKPEVPLLLWNNDWPSFASDRPPTLEEFRSFPEDCGWTVSQKYVLGEIGGDTRRFRIPYGRFLQKWLFYGLLSTVLRDETGGLKQFDPRLQGRYDVQYVDTSELIQALSEWETFERQNRRGATLRLMEAESALEYARQVVRANLAAKAMPKTDRNSVSASNRANIASPEHLVQTYGITELKYDNPYYIMNEVSLSIMVLGETLSAQKTKIMDEMGLKIRGWNSEGEEEDVGWGPPKYVLHEMKTKQWCPRTVRVLLGQLGSSATLLLSSLNNHTSSLDHLRRGCDQNVCKVIAGSEDGTGYKHEHVDNFCTRGQDGDLCQEVSFNKATLYKILRSVNSFNEEVEFPVFRATPETDVDQPTKWTLEIKSWNEARRPAFATISHVWSDGLGNQTCNGVHPCQLKFINLLLRQALKDPRQAAADGPGHWFWLDTLGIPVEDKADTDTKEGPFSDSRPTRNGRTGCHGMPTQGEFKVLKKKAISQIHTVFKKAAQAIVIDKGLCAEDAGKDLAAVTMKVLTSNWMRRLWTLQEAYLSRKLYITFRYNPHSVSGMKNFDDLMSDLTDDNREEVKLLLSIAQLVRRRVFHNIMGKDRLRRLNEIEPRGSLLIANAWRAVRWRTTSKDEDETLALSTLLQLDYRSSRISDAGIEDNDAAKRDLMMQDFWKLIDKHYKGSIPPGIIFLPGDKLTGRGFRWAPRTWMSSHDEDHPYPLGVVNRPARLSGDDGLVVQYPGFMLHCRQGEEVISNVLGFNYAKENCFDFPVDREFHQWYRAEVADLDVHESHDHRHLLKRIQAEDRDSPIQLAVIISRPNPREMVPEIGLLVKVCDSVVSRDEYDSRQRTATEHYCKVIHRVRVARLVDHDEKVRASGLARTSKGADCYGEVLDAEQVWFADGFELDKGIYLNREGSTASGSTATAVGDEVAADLNEDEEAVQQNNSSWFAGMSKFALPRFKPRVELQPKLVDAAESKGNEGIEDGSSTQGRFRRVQTYMV</sequence>
<evidence type="ECO:0000256" key="1">
    <source>
        <dbReference type="SAM" id="MobiDB-lite"/>
    </source>
</evidence>
<evidence type="ECO:0000313" key="2">
    <source>
        <dbReference type="EMBL" id="KAL2285476.1"/>
    </source>
</evidence>
<feature type="region of interest" description="Disordered" evidence="1">
    <location>
        <begin position="446"/>
        <end position="470"/>
    </location>
</feature>
<evidence type="ECO:0000313" key="3">
    <source>
        <dbReference type="Proteomes" id="UP001600888"/>
    </source>
</evidence>
<protein>
    <recommendedName>
        <fullName evidence="4">Heterokaryon incompatibility domain-containing protein</fullName>
    </recommendedName>
</protein>
<dbReference type="Proteomes" id="UP001600888">
    <property type="component" value="Unassembled WGS sequence"/>
</dbReference>
<evidence type="ECO:0008006" key="4">
    <source>
        <dbReference type="Google" id="ProtNLM"/>
    </source>
</evidence>
<comment type="caution">
    <text evidence="2">The sequence shown here is derived from an EMBL/GenBank/DDBJ whole genome shotgun (WGS) entry which is preliminary data.</text>
</comment>
<organism evidence="2 3">
    <name type="scientific">Diaporthe vaccinii</name>
    <dbReference type="NCBI Taxonomy" id="105482"/>
    <lineage>
        <taxon>Eukaryota</taxon>
        <taxon>Fungi</taxon>
        <taxon>Dikarya</taxon>
        <taxon>Ascomycota</taxon>
        <taxon>Pezizomycotina</taxon>
        <taxon>Sordariomycetes</taxon>
        <taxon>Sordariomycetidae</taxon>
        <taxon>Diaporthales</taxon>
        <taxon>Diaporthaceae</taxon>
        <taxon>Diaporthe</taxon>
        <taxon>Diaporthe eres species complex</taxon>
    </lineage>
</organism>
<gene>
    <name evidence="2" type="ORF">FJTKL_08140</name>
</gene>
<keyword evidence="3" id="KW-1185">Reference proteome</keyword>
<proteinExistence type="predicted"/>
<accession>A0ABR4ET74</accession>
<dbReference type="PANTHER" id="PTHR39596">
    <property type="match status" value="1"/>
</dbReference>
<dbReference type="EMBL" id="JBAWTH010000030">
    <property type="protein sequence ID" value="KAL2285476.1"/>
    <property type="molecule type" value="Genomic_DNA"/>
</dbReference>
<reference evidence="2 3" key="1">
    <citation type="submission" date="2024-03" db="EMBL/GenBank/DDBJ databases">
        <title>A high-quality draft genome sequence of Diaporthe vaccinii, a causative agent of upright dieback and viscid rot disease in cranberry plants.</title>
        <authorList>
            <person name="Sarrasin M."/>
            <person name="Lang B.F."/>
            <person name="Burger G."/>
        </authorList>
    </citation>
    <scope>NUCLEOTIDE SEQUENCE [LARGE SCALE GENOMIC DNA]</scope>
    <source>
        <strain evidence="2 3">IS7</strain>
    </source>
</reference>